<evidence type="ECO:0000256" key="4">
    <source>
        <dbReference type="ARBA" id="ARBA00023136"/>
    </source>
</evidence>
<proteinExistence type="predicted"/>
<feature type="domain" description="Major facilitator superfamily (MFS) profile" evidence="5">
    <location>
        <begin position="13"/>
        <end position="66"/>
    </location>
</feature>
<dbReference type="GO" id="GO:0005886">
    <property type="term" value="C:plasma membrane"/>
    <property type="evidence" value="ECO:0007669"/>
    <property type="project" value="UniProtKB-SubCell"/>
</dbReference>
<name>A0A4Q7V205_PSEST</name>
<keyword evidence="2" id="KW-0812">Transmembrane</keyword>
<evidence type="ECO:0000313" key="7">
    <source>
        <dbReference type="Proteomes" id="UP000291591"/>
    </source>
</evidence>
<dbReference type="PROSITE" id="PS50850">
    <property type="entry name" value="MFS"/>
    <property type="match status" value="1"/>
</dbReference>
<evidence type="ECO:0000259" key="5">
    <source>
        <dbReference type="PROSITE" id="PS50850"/>
    </source>
</evidence>
<comment type="subcellular location">
    <subcellularLocation>
        <location evidence="1">Cell membrane</location>
        <topology evidence="1">Multi-pass membrane protein</topology>
    </subcellularLocation>
</comment>
<dbReference type="InterPro" id="IPR020846">
    <property type="entry name" value="MFS_dom"/>
</dbReference>
<accession>A0A4Q7V205</accession>
<evidence type="ECO:0000313" key="6">
    <source>
        <dbReference type="EMBL" id="RZT86643.1"/>
    </source>
</evidence>
<dbReference type="OrthoDB" id="9812221at2"/>
<evidence type="ECO:0000256" key="1">
    <source>
        <dbReference type="ARBA" id="ARBA00004651"/>
    </source>
</evidence>
<keyword evidence="4" id="KW-0472">Membrane</keyword>
<dbReference type="InterPro" id="IPR036259">
    <property type="entry name" value="MFS_trans_sf"/>
</dbReference>
<comment type="caution">
    <text evidence="6">The sequence shown here is derived from an EMBL/GenBank/DDBJ whole genome shotgun (WGS) entry which is preliminary data.</text>
</comment>
<dbReference type="EMBL" id="SHKL01000001">
    <property type="protein sequence ID" value="RZT86643.1"/>
    <property type="molecule type" value="Genomic_DNA"/>
</dbReference>
<dbReference type="SUPFAM" id="SSF103473">
    <property type="entry name" value="MFS general substrate transporter"/>
    <property type="match status" value="1"/>
</dbReference>
<evidence type="ECO:0000256" key="3">
    <source>
        <dbReference type="ARBA" id="ARBA00022989"/>
    </source>
</evidence>
<reference evidence="6 7" key="1">
    <citation type="submission" date="2019-02" db="EMBL/GenBank/DDBJ databases">
        <title>Sequencing the genomes of 1000 actinobacteria strains.</title>
        <authorList>
            <person name="Klenk H.-P."/>
        </authorList>
    </citation>
    <scope>NUCLEOTIDE SEQUENCE [LARGE SCALE GENOMIC DNA]</scope>
    <source>
        <strain evidence="6 7">DSM 45779</strain>
    </source>
</reference>
<organism evidence="6 7">
    <name type="scientific">Pseudonocardia sediminis</name>
    <dbReference type="NCBI Taxonomy" id="1397368"/>
    <lineage>
        <taxon>Bacteria</taxon>
        <taxon>Bacillati</taxon>
        <taxon>Actinomycetota</taxon>
        <taxon>Actinomycetes</taxon>
        <taxon>Pseudonocardiales</taxon>
        <taxon>Pseudonocardiaceae</taxon>
        <taxon>Pseudonocardia</taxon>
    </lineage>
</organism>
<dbReference type="RefSeq" id="WP_130290909.1">
    <property type="nucleotide sequence ID" value="NZ_SHKL01000001.1"/>
</dbReference>
<evidence type="ECO:0000256" key="2">
    <source>
        <dbReference type="ARBA" id="ARBA00022692"/>
    </source>
</evidence>
<sequence>MTTGSPGTVRPALALLVAGAFFMEIMDATVIAPAAPAIAADLGVAPVSVDVAVTAYLLTVAVARAA</sequence>
<keyword evidence="3" id="KW-1133">Transmembrane helix</keyword>
<dbReference type="GO" id="GO:0022857">
    <property type="term" value="F:transmembrane transporter activity"/>
    <property type="evidence" value="ECO:0007669"/>
    <property type="project" value="InterPro"/>
</dbReference>
<dbReference type="AlphaFoldDB" id="A0A4Q7V205"/>
<keyword evidence="7" id="KW-1185">Reference proteome</keyword>
<dbReference type="Gene3D" id="1.20.1720.10">
    <property type="entry name" value="Multidrug resistance protein D"/>
    <property type="match status" value="1"/>
</dbReference>
<dbReference type="Proteomes" id="UP000291591">
    <property type="component" value="Unassembled WGS sequence"/>
</dbReference>
<gene>
    <name evidence="6" type="ORF">EV383_3540</name>
</gene>
<protein>
    <recommendedName>
        <fullName evidence="5">Major facilitator superfamily (MFS) profile domain-containing protein</fullName>
    </recommendedName>
</protein>